<evidence type="ECO:0000313" key="2">
    <source>
        <dbReference type="Proteomes" id="UP001595967"/>
    </source>
</evidence>
<keyword evidence="2" id="KW-1185">Reference proteome</keyword>
<gene>
    <name evidence="1" type="ORF">ACFO3A_12810</name>
</gene>
<dbReference type="Proteomes" id="UP001595967">
    <property type="component" value="Unassembled WGS sequence"/>
</dbReference>
<dbReference type="SUPFAM" id="SSF47413">
    <property type="entry name" value="lambda repressor-like DNA-binding domains"/>
    <property type="match status" value="1"/>
</dbReference>
<dbReference type="CDD" id="cd00093">
    <property type="entry name" value="HTH_XRE"/>
    <property type="match status" value="1"/>
</dbReference>
<protein>
    <submittedName>
        <fullName evidence="1">Helix-turn-helix domain-containing protein</fullName>
    </submittedName>
</protein>
<proteinExistence type="predicted"/>
<accession>A0ABV9H0T1</accession>
<evidence type="ECO:0000313" key="1">
    <source>
        <dbReference type="EMBL" id="MFC4623091.1"/>
    </source>
</evidence>
<dbReference type="InterPro" id="IPR001387">
    <property type="entry name" value="Cro/C1-type_HTH"/>
</dbReference>
<organism evidence="1 2">
    <name type="scientific">Comamonas nitrativorans</name>
    <dbReference type="NCBI Taxonomy" id="108437"/>
    <lineage>
        <taxon>Bacteria</taxon>
        <taxon>Pseudomonadati</taxon>
        <taxon>Pseudomonadota</taxon>
        <taxon>Betaproteobacteria</taxon>
        <taxon>Burkholderiales</taxon>
        <taxon>Comamonadaceae</taxon>
        <taxon>Comamonas</taxon>
    </lineage>
</organism>
<dbReference type="RefSeq" id="WP_377726995.1">
    <property type="nucleotide sequence ID" value="NZ_JBHSEW010000011.1"/>
</dbReference>
<dbReference type="InterPro" id="IPR010982">
    <property type="entry name" value="Lambda_DNA-bd_dom_sf"/>
</dbReference>
<dbReference type="Gene3D" id="1.10.260.40">
    <property type="entry name" value="lambda repressor-like DNA-binding domains"/>
    <property type="match status" value="1"/>
</dbReference>
<name>A0ABV9H0T1_9BURK</name>
<sequence length="117" mass="12394">MNLNERIKEERERLGYSQTAFAALAEASKHSQINWEKGVGAPTASVLAAWAPHGVDVLYILTGQRQAHSGVALTPRQAALLDNYEHTSEEGKKIIEGAAFAAAQSAAPVKGGAKRAA</sequence>
<reference evidence="2" key="1">
    <citation type="journal article" date="2019" name="Int. J. Syst. Evol. Microbiol.">
        <title>The Global Catalogue of Microorganisms (GCM) 10K type strain sequencing project: providing services to taxonomists for standard genome sequencing and annotation.</title>
        <authorList>
            <consortium name="The Broad Institute Genomics Platform"/>
            <consortium name="The Broad Institute Genome Sequencing Center for Infectious Disease"/>
            <person name="Wu L."/>
            <person name="Ma J."/>
        </authorList>
    </citation>
    <scope>NUCLEOTIDE SEQUENCE [LARGE SCALE GENOMIC DNA]</scope>
    <source>
        <strain evidence="2">JCM 11650</strain>
    </source>
</reference>
<comment type="caution">
    <text evidence="1">The sequence shown here is derived from an EMBL/GenBank/DDBJ whole genome shotgun (WGS) entry which is preliminary data.</text>
</comment>
<dbReference type="EMBL" id="JBHSEW010000011">
    <property type="protein sequence ID" value="MFC4623091.1"/>
    <property type="molecule type" value="Genomic_DNA"/>
</dbReference>